<protein>
    <submittedName>
        <fullName evidence="4">GGDEF domain-containing protein</fullName>
    </submittedName>
</protein>
<reference evidence="4 5" key="1">
    <citation type="submission" date="2020-03" db="EMBL/GenBank/DDBJ databases">
        <title>Roseomonas selenitidurans sp. nov. isolated from urban soil.</title>
        <authorList>
            <person name="Liu H."/>
        </authorList>
    </citation>
    <scope>NUCLEOTIDE SEQUENCE [LARGE SCALE GENOMIC DNA]</scope>
    <source>
        <strain evidence="4 5">BU-1</strain>
    </source>
</reference>
<dbReference type="PANTHER" id="PTHR44757:SF2">
    <property type="entry name" value="BIOFILM ARCHITECTURE MAINTENANCE PROTEIN MBAA"/>
    <property type="match status" value="1"/>
</dbReference>
<keyword evidence="5" id="KW-1185">Reference proteome</keyword>
<organism evidence="4 5">
    <name type="scientific">Falsiroseomonas selenitidurans</name>
    <dbReference type="NCBI Taxonomy" id="2716335"/>
    <lineage>
        <taxon>Bacteria</taxon>
        <taxon>Pseudomonadati</taxon>
        <taxon>Pseudomonadota</taxon>
        <taxon>Alphaproteobacteria</taxon>
        <taxon>Acetobacterales</taxon>
        <taxon>Roseomonadaceae</taxon>
        <taxon>Falsiroseomonas</taxon>
    </lineage>
</organism>
<evidence type="ECO:0000313" key="4">
    <source>
        <dbReference type="EMBL" id="NKC34220.1"/>
    </source>
</evidence>
<feature type="transmembrane region" description="Helical" evidence="1">
    <location>
        <begin position="158"/>
        <end position="179"/>
    </location>
</feature>
<evidence type="ECO:0000313" key="5">
    <source>
        <dbReference type="Proteomes" id="UP000787635"/>
    </source>
</evidence>
<dbReference type="EMBL" id="JAAVNE010000071">
    <property type="protein sequence ID" value="NKC34220.1"/>
    <property type="molecule type" value="Genomic_DNA"/>
</dbReference>
<dbReference type="SUPFAM" id="SSF55073">
    <property type="entry name" value="Nucleotide cyclase"/>
    <property type="match status" value="1"/>
</dbReference>
<feature type="domain" description="EAL" evidence="2">
    <location>
        <begin position="368"/>
        <end position="618"/>
    </location>
</feature>
<dbReference type="InterPro" id="IPR029787">
    <property type="entry name" value="Nucleotide_cyclase"/>
</dbReference>
<dbReference type="PROSITE" id="PS50887">
    <property type="entry name" value="GGDEF"/>
    <property type="match status" value="1"/>
</dbReference>
<name>A0ABX1EAH4_9PROT</name>
<gene>
    <name evidence="4" type="ORF">HEQ75_25415</name>
</gene>
<dbReference type="Proteomes" id="UP000787635">
    <property type="component" value="Unassembled WGS sequence"/>
</dbReference>
<dbReference type="InterPro" id="IPR001633">
    <property type="entry name" value="EAL_dom"/>
</dbReference>
<keyword evidence="1" id="KW-1133">Transmembrane helix</keyword>
<evidence type="ECO:0000259" key="3">
    <source>
        <dbReference type="PROSITE" id="PS50887"/>
    </source>
</evidence>
<dbReference type="RefSeq" id="WP_168034934.1">
    <property type="nucleotide sequence ID" value="NZ_JAAVNE010000071.1"/>
</dbReference>
<dbReference type="CDD" id="cd01948">
    <property type="entry name" value="EAL"/>
    <property type="match status" value="1"/>
</dbReference>
<dbReference type="Gene3D" id="3.20.20.450">
    <property type="entry name" value="EAL domain"/>
    <property type="match status" value="1"/>
</dbReference>
<dbReference type="InterPro" id="IPR035919">
    <property type="entry name" value="EAL_sf"/>
</dbReference>
<comment type="caution">
    <text evidence="4">The sequence shown here is derived from an EMBL/GenBank/DDBJ whole genome shotgun (WGS) entry which is preliminary data.</text>
</comment>
<dbReference type="InterPro" id="IPR000160">
    <property type="entry name" value="GGDEF_dom"/>
</dbReference>
<dbReference type="InterPro" id="IPR052155">
    <property type="entry name" value="Biofilm_reg_signaling"/>
</dbReference>
<dbReference type="Pfam" id="PF00990">
    <property type="entry name" value="GGDEF"/>
    <property type="match status" value="1"/>
</dbReference>
<dbReference type="Gene3D" id="3.30.70.270">
    <property type="match status" value="1"/>
</dbReference>
<proteinExistence type="predicted"/>
<keyword evidence="1" id="KW-0812">Transmembrane</keyword>
<dbReference type="PANTHER" id="PTHR44757">
    <property type="entry name" value="DIGUANYLATE CYCLASE DGCP"/>
    <property type="match status" value="1"/>
</dbReference>
<dbReference type="SUPFAM" id="SSF141868">
    <property type="entry name" value="EAL domain-like"/>
    <property type="match status" value="1"/>
</dbReference>
<dbReference type="PROSITE" id="PS50883">
    <property type="entry name" value="EAL"/>
    <property type="match status" value="1"/>
</dbReference>
<feature type="domain" description="GGDEF" evidence="3">
    <location>
        <begin position="225"/>
        <end position="359"/>
    </location>
</feature>
<evidence type="ECO:0000256" key="1">
    <source>
        <dbReference type="SAM" id="Phobius"/>
    </source>
</evidence>
<evidence type="ECO:0000259" key="2">
    <source>
        <dbReference type="PROSITE" id="PS50883"/>
    </source>
</evidence>
<feature type="transmembrane region" description="Helical" evidence="1">
    <location>
        <begin position="20"/>
        <end position="41"/>
    </location>
</feature>
<dbReference type="InterPro" id="IPR043128">
    <property type="entry name" value="Rev_trsase/Diguanyl_cyclase"/>
</dbReference>
<sequence length="626" mass="67338">MTRPAPTANSPAGTVQQLLLRLGAILVLLTLAAVGVNQLLLDRILEKAGQAWAEGVAETLQHQEPGLTDLLQGAAPAPGQLERLRSILLPAEVEGFRLLRADGAVLVARSAPPADPPRRHQAAPARLAEVALAVEPGRLVLVLRDTGRRQLVMQAFRHAQLSVGAFGVVALMLLLWLGLRGKREEAAARRARQRLRQDALTGLATHAELRERLALSLAGAGPAGQQVAVLVLNLRGFRDVNAAHGRAAGDALLAALARRLRSLVRREDTVARLSADRFAVVQTAVQGDEDAVTLAARLATQLAEPLPLPKGGTLRPVLECGVAMAPQDGTEAELLLARAEAALSTARGQPEPAIRSFEPAMDAAVRLRRETEADLRAAMARKSLLLHYQPQLRLRDRGLVGFEALLRWPHPTRGMIPPSEFIPLAEQTGLIVPLGAWVIRAACAEAATWPGELHVAVNLSPAQFRHGDLVCTVAQALADTGLPARRLELEVTESLLQEDPDDVVRLLRDLRALGVSIAMDDFGTGWSSLAHLWRFPFGKLKVDRAFVTDLGRDSKVCAILATIVGLGRILDMTVVAEGVETEDQARILTAEGCEQGQGWLFGRPMPAEAARRLIVEDRARLSRSAA</sequence>
<dbReference type="NCBIfam" id="TIGR00254">
    <property type="entry name" value="GGDEF"/>
    <property type="match status" value="1"/>
</dbReference>
<keyword evidence="1" id="KW-0472">Membrane</keyword>
<accession>A0ABX1EAH4</accession>
<dbReference type="SMART" id="SM00267">
    <property type="entry name" value="GGDEF"/>
    <property type="match status" value="1"/>
</dbReference>
<dbReference type="SMART" id="SM00052">
    <property type="entry name" value="EAL"/>
    <property type="match status" value="1"/>
</dbReference>
<dbReference type="Pfam" id="PF00563">
    <property type="entry name" value="EAL"/>
    <property type="match status" value="1"/>
</dbReference>